<evidence type="ECO:0000313" key="4">
    <source>
        <dbReference type="Proteomes" id="UP000054485"/>
    </source>
</evidence>
<dbReference type="InParanoid" id="A0A0D0B4Y8"/>
<evidence type="ECO:0000313" key="3">
    <source>
        <dbReference type="EMBL" id="KIK49126.1"/>
    </source>
</evidence>
<name>A0A0D0B4Y8_9AGAM</name>
<dbReference type="HOGENOM" id="CLU_593356_0_0_1"/>
<accession>A0A0D0B4Y8</accession>
<dbReference type="Proteomes" id="UP000054485">
    <property type="component" value="Unassembled WGS sequence"/>
</dbReference>
<dbReference type="EMBL" id="KN835134">
    <property type="protein sequence ID" value="KIK49126.1"/>
    <property type="molecule type" value="Genomic_DNA"/>
</dbReference>
<sequence>MELRGEQNLFALQTLRRHEWQHAAVPSTNTIKVPDLAVSRPKRIRRLPPSVPPAKSLAPEALLCCITDKKRLQHGDVSPSQTNQALRSGHSPLPSPMQRVHDSQQGPYNWTFEPKCLDHLPPSMSSSTLRTADLESDEHSPHLWLRGRANTVFPMKSEMLACLSSKHPHHNPHEQVTKLHWPDDSHQSEPGMLNAVHEIAQRKPQEDGHIPEMIWLHQVKETCAAKLRRGLEIDDPVRCSRMLNIHLSWKLHTITKLSEKDFKRAWWMVIINHRILWVSDVHQYDVSPSNLMVYRALSGLVMGVINDCDLSSPESGGHERIGMIPFMTIDLLAEKAIEGKAEHLYQHIAESFFWVFLWVCCQYDDENLLSKGKPLKNWLTASGNASDCQKTKCNLVTLAMENRIKVIPPPQPLEFKPFLLIYIASCCMEDQNSVLGDMFRTWFVAQLPSSIRGLLSTRQVA</sequence>
<evidence type="ECO:0000259" key="2">
    <source>
        <dbReference type="Pfam" id="PF17667"/>
    </source>
</evidence>
<proteinExistence type="predicted"/>
<protein>
    <recommendedName>
        <fullName evidence="2">Fungal-type protein kinase domain-containing protein</fullName>
    </recommendedName>
</protein>
<dbReference type="OrthoDB" id="5569250at2759"/>
<dbReference type="InterPro" id="IPR040976">
    <property type="entry name" value="Pkinase_fungal"/>
</dbReference>
<dbReference type="STRING" id="930992.A0A0D0B4Y8"/>
<reference evidence="4" key="2">
    <citation type="submission" date="2015-01" db="EMBL/GenBank/DDBJ databases">
        <title>Evolutionary Origins and Diversification of the Mycorrhizal Mutualists.</title>
        <authorList>
            <consortium name="DOE Joint Genome Institute"/>
            <consortium name="Mycorrhizal Genomics Consortium"/>
            <person name="Kohler A."/>
            <person name="Kuo A."/>
            <person name="Nagy L.G."/>
            <person name="Floudas D."/>
            <person name="Copeland A."/>
            <person name="Barry K.W."/>
            <person name="Cichocki N."/>
            <person name="Veneault-Fourrey C."/>
            <person name="LaButti K."/>
            <person name="Lindquist E.A."/>
            <person name="Lipzen A."/>
            <person name="Lundell T."/>
            <person name="Morin E."/>
            <person name="Murat C."/>
            <person name="Riley R."/>
            <person name="Ohm R."/>
            <person name="Sun H."/>
            <person name="Tunlid A."/>
            <person name="Henrissat B."/>
            <person name="Grigoriev I.V."/>
            <person name="Hibbett D.S."/>
            <person name="Martin F."/>
        </authorList>
    </citation>
    <scope>NUCLEOTIDE SEQUENCE [LARGE SCALE GENOMIC DNA]</scope>
    <source>
        <strain evidence="4">UH-Slu-Lm8-n1</strain>
    </source>
</reference>
<organism evidence="3 4">
    <name type="scientific">Suillus luteus UH-Slu-Lm8-n1</name>
    <dbReference type="NCBI Taxonomy" id="930992"/>
    <lineage>
        <taxon>Eukaryota</taxon>
        <taxon>Fungi</taxon>
        <taxon>Dikarya</taxon>
        <taxon>Basidiomycota</taxon>
        <taxon>Agaricomycotina</taxon>
        <taxon>Agaricomycetes</taxon>
        <taxon>Agaricomycetidae</taxon>
        <taxon>Boletales</taxon>
        <taxon>Suillineae</taxon>
        <taxon>Suillaceae</taxon>
        <taxon>Suillus</taxon>
    </lineage>
</organism>
<evidence type="ECO:0000256" key="1">
    <source>
        <dbReference type="SAM" id="MobiDB-lite"/>
    </source>
</evidence>
<feature type="region of interest" description="Disordered" evidence="1">
    <location>
        <begin position="73"/>
        <end position="106"/>
    </location>
</feature>
<dbReference type="PANTHER" id="PTHR38248:SF2">
    <property type="entry name" value="FUNK1 11"/>
    <property type="match status" value="1"/>
</dbReference>
<keyword evidence="4" id="KW-1185">Reference proteome</keyword>
<dbReference type="AlphaFoldDB" id="A0A0D0B4Y8"/>
<dbReference type="PANTHER" id="PTHR38248">
    <property type="entry name" value="FUNK1 6"/>
    <property type="match status" value="1"/>
</dbReference>
<reference evidence="3 4" key="1">
    <citation type="submission" date="2014-04" db="EMBL/GenBank/DDBJ databases">
        <authorList>
            <consortium name="DOE Joint Genome Institute"/>
            <person name="Kuo A."/>
            <person name="Ruytinx J."/>
            <person name="Rineau F."/>
            <person name="Colpaert J."/>
            <person name="Kohler A."/>
            <person name="Nagy L.G."/>
            <person name="Floudas D."/>
            <person name="Copeland A."/>
            <person name="Barry K.W."/>
            <person name="Cichocki N."/>
            <person name="Veneault-Fourrey C."/>
            <person name="LaButti K."/>
            <person name="Lindquist E.A."/>
            <person name="Lipzen A."/>
            <person name="Lundell T."/>
            <person name="Morin E."/>
            <person name="Murat C."/>
            <person name="Sun H."/>
            <person name="Tunlid A."/>
            <person name="Henrissat B."/>
            <person name="Grigoriev I.V."/>
            <person name="Hibbett D.S."/>
            <person name="Martin F."/>
            <person name="Nordberg H.P."/>
            <person name="Cantor M.N."/>
            <person name="Hua S.X."/>
        </authorList>
    </citation>
    <scope>NUCLEOTIDE SEQUENCE [LARGE SCALE GENOMIC DNA]</scope>
    <source>
        <strain evidence="3 4">UH-Slu-Lm8-n1</strain>
    </source>
</reference>
<gene>
    <name evidence="3" type="ORF">CY34DRAFT_7783</name>
</gene>
<feature type="domain" description="Fungal-type protein kinase" evidence="2">
    <location>
        <begin position="269"/>
        <end position="360"/>
    </location>
</feature>
<dbReference type="Pfam" id="PF17667">
    <property type="entry name" value="Pkinase_fungal"/>
    <property type="match status" value="1"/>
</dbReference>